<dbReference type="EMBL" id="CM016559">
    <property type="protein sequence ID" value="TKW02067.1"/>
    <property type="molecule type" value="Genomic_DNA"/>
</dbReference>
<dbReference type="PANTHER" id="PTHR11709:SF512">
    <property type="entry name" value="LACCASE"/>
    <property type="match status" value="1"/>
</dbReference>
<reference evidence="3" key="1">
    <citation type="submission" date="2019-03" db="EMBL/GenBank/DDBJ databases">
        <title>WGS assembly of Setaria viridis.</title>
        <authorList>
            <person name="Huang P."/>
            <person name="Jenkins J."/>
            <person name="Grimwood J."/>
            <person name="Barry K."/>
            <person name="Healey A."/>
            <person name="Mamidi S."/>
            <person name="Sreedasyam A."/>
            <person name="Shu S."/>
            <person name="Feldman M."/>
            <person name="Wu J."/>
            <person name="Yu Y."/>
            <person name="Chen C."/>
            <person name="Johnson J."/>
            <person name="Rokhsar D."/>
            <person name="Baxter I."/>
            <person name="Schmutz J."/>
            <person name="Brutnell T."/>
            <person name="Kellogg E."/>
        </authorList>
    </citation>
    <scope>NUCLEOTIDE SEQUENCE [LARGE SCALE GENOMIC DNA]</scope>
</reference>
<dbReference type="GO" id="GO:0016491">
    <property type="term" value="F:oxidoreductase activity"/>
    <property type="evidence" value="ECO:0007669"/>
    <property type="project" value="InterPro"/>
</dbReference>
<dbReference type="InterPro" id="IPR045087">
    <property type="entry name" value="Cu-oxidase_fam"/>
</dbReference>
<dbReference type="PANTHER" id="PTHR11709">
    <property type="entry name" value="MULTI-COPPER OXIDASE"/>
    <property type="match status" value="1"/>
</dbReference>
<keyword evidence="4" id="KW-1185">Reference proteome</keyword>
<accession>A0A4U6TWC8</accession>
<dbReference type="Pfam" id="PF07731">
    <property type="entry name" value="Cu-oxidase_2"/>
    <property type="match status" value="1"/>
</dbReference>
<proteinExistence type="inferred from homology"/>
<dbReference type="InterPro" id="IPR011706">
    <property type="entry name" value="Cu-oxidase_C"/>
</dbReference>
<dbReference type="OMA" id="FDIKQRR"/>
<feature type="domain" description="Plastocyanin-like" evidence="2">
    <location>
        <begin position="14"/>
        <end position="122"/>
    </location>
</feature>
<dbReference type="InterPro" id="IPR008972">
    <property type="entry name" value="Cupredoxin"/>
</dbReference>
<organism evidence="3 4">
    <name type="scientific">Setaria viridis</name>
    <name type="common">Green bristlegrass</name>
    <name type="synonym">Setaria italica subsp. viridis</name>
    <dbReference type="NCBI Taxonomy" id="4556"/>
    <lineage>
        <taxon>Eukaryota</taxon>
        <taxon>Viridiplantae</taxon>
        <taxon>Streptophyta</taxon>
        <taxon>Embryophyta</taxon>
        <taxon>Tracheophyta</taxon>
        <taxon>Spermatophyta</taxon>
        <taxon>Magnoliopsida</taxon>
        <taxon>Liliopsida</taxon>
        <taxon>Poales</taxon>
        <taxon>Poaceae</taxon>
        <taxon>PACMAD clade</taxon>
        <taxon>Panicoideae</taxon>
        <taxon>Panicodae</taxon>
        <taxon>Paniceae</taxon>
        <taxon>Cenchrinae</taxon>
        <taxon>Setaria</taxon>
    </lineage>
</organism>
<dbReference type="AlphaFoldDB" id="A0A4U6TWC8"/>
<dbReference type="Proteomes" id="UP000298652">
    <property type="component" value="Chromosome 8"/>
</dbReference>
<dbReference type="Gramene" id="TKW02067">
    <property type="protein sequence ID" value="TKW02067"/>
    <property type="gene ID" value="SEVIR_8G220400v2"/>
</dbReference>
<evidence type="ECO:0000256" key="1">
    <source>
        <dbReference type="ARBA" id="ARBA00010609"/>
    </source>
</evidence>
<comment type="similarity">
    <text evidence="1">Belongs to the multicopper oxidase family.</text>
</comment>
<evidence type="ECO:0000259" key="2">
    <source>
        <dbReference type="Pfam" id="PF07731"/>
    </source>
</evidence>
<evidence type="ECO:0000313" key="4">
    <source>
        <dbReference type="Proteomes" id="UP000298652"/>
    </source>
</evidence>
<dbReference type="SUPFAM" id="SSF49503">
    <property type="entry name" value="Cupredoxins"/>
    <property type="match status" value="1"/>
</dbReference>
<gene>
    <name evidence="3" type="ORF">SEVIR_8G220400v2</name>
</gene>
<name>A0A4U6TWC8_SETVI</name>
<protein>
    <recommendedName>
        <fullName evidence="2">Plastocyanin-like domain-containing protein</fullName>
    </recommendedName>
</protein>
<dbReference type="GO" id="GO:0005507">
    <property type="term" value="F:copper ion binding"/>
    <property type="evidence" value="ECO:0007669"/>
    <property type="project" value="InterPro"/>
</dbReference>
<dbReference type="Gene3D" id="2.60.40.420">
    <property type="entry name" value="Cupredoxins - blue copper proteins"/>
    <property type="match status" value="1"/>
</dbReference>
<evidence type="ECO:0000313" key="3">
    <source>
        <dbReference type="EMBL" id="TKW02067.1"/>
    </source>
</evidence>
<sequence>MGPSRCAIEPSYKATVVRRFWHGAAVEIVFQSTAVLQDDSNPMHLHGHNMILLAQGFGNFDAAKDVAKYNSVNPPVNNTVLVPNLGWAAIRFVANNPEVWFMHCHYEFHLTMSMAAVFIVEDGPTVDTSLPPPSAHFPTYCGHDDNLLPDELCLQTKKDA</sequence>